<evidence type="ECO:0000313" key="2">
    <source>
        <dbReference type="EMBL" id="KNC83828.1"/>
    </source>
</evidence>
<accession>A0A0L0G6H0</accession>
<evidence type="ECO:0000256" key="1">
    <source>
        <dbReference type="SAM" id="Phobius"/>
    </source>
</evidence>
<dbReference type="GeneID" id="25904439"/>
<evidence type="ECO:0000313" key="3">
    <source>
        <dbReference type="Proteomes" id="UP000054560"/>
    </source>
</evidence>
<dbReference type="Proteomes" id="UP000054560">
    <property type="component" value="Unassembled WGS sequence"/>
</dbReference>
<organism evidence="2 3">
    <name type="scientific">Sphaeroforma arctica JP610</name>
    <dbReference type="NCBI Taxonomy" id="667725"/>
    <lineage>
        <taxon>Eukaryota</taxon>
        <taxon>Ichthyosporea</taxon>
        <taxon>Ichthyophonida</taxon>
        <taxon>Sphaeroforma</taxon>
    </lineage>
</organism>
<gene>
    <name evidence="2" type="ORF">SARC_03935</name>
</gene>
<dbReference type="InterPro" id="IPR044926">
    <property type="entry name" value="RGS_subdomain_2"/>
</dbReference>
<reference evidence="2 3" key="1">
    <citation type="submission" date="2011-02" db="EMBL/GenBank/DDBJ databases">
        <title>The Genome Sequence of Sphaeroforma arctica JP610.</title>
        <authorList>
            <consortium name="The Broad Institute Genome Sequencing Platform"/>
            <person name="Russ C."/>
            <person name="Cuomo C."/>
            <person name="Young S.K."/>
            <person name="Zeng Q."/>
            <person name="Gargeya S."/>
            <person name="Alvarado L."/>
            <person name="Berlin A."/>
            <person name="Chapman S.B."/>
            <person name="Chen Z."/>
            <person name="Freedman E."/>
            <person name="Gellesch M."/>
            <person name="Goldberg J."/>
            <person name="Griggs A."/>
            <person name="Gujja S."/>
            <person name="Heilman E."/>
            <person name="Heiman D."/>
            <person name="Howarth C."/>
            <person name="Mehta T."/>
            <person name="Neiman D."/>
            <person name="Pearson M."/>
            <person name="Roberts A."/>
            <person name="Saif S."/>
            <person name="Shea T."/>
            <person name="Shenoy N."/>
            <person name="Sisk P."/>
            <person name="Stolte C."/>
            <person name="Sykes S."/>
            <person name="White J."/>
            <person name="Yandava C."/>
            <person name="Burger G."/>
            <person name="Gray M.W."/>
            <person name="Holland P.W.H."/>
            <person name="King N."/>
            <person name="Lang F.B.F."/>
            <person name="Roger A.J."/>
            <person name="Ruiz-Trillo I."/>
            <person name="Haas B."/>
            <person name="Nusbaum C."/>
            <person name="Birren B."/>
        </authorList>
    </citation>
    <scope>NUCLEOTIDE SEQUENCE [LARGE SCALE GENOMIC DNA]</scope>
    <source>
        <strain evidence="2 3">JP610</strain>
    </source>
</reference>
<sequence length="266" mass="30485">MRGGFTKLFLDYVNVIRMMVMQAAILVVSLCMFHFEKYGRAFYRFNASMILVWQLVFEMLGDLVWNEVARACGLGGILINENMLISPVYDLIDPRGRLDLLMQDEELYSILLAIARRRYMDENFRFMKDVRQLQKTLETQYNMPTSKQKSKGNDDISSRTLGVLDNCIITAVHCPVNLPSKIIGPLRARRKQVAEQSVLMSQVESEMHTLLLAAYSEIALLIHSSQILRFFSRDVEVCAILKGRLDRLNTLCGTVARFIAPPHEDL</sequence>
<feature type="transmembrane region" description="Helical" evidence="1">
    <location>
        <begin position="12"/>
        <end position="35"/>
    </location>
</feature>
<dbReference type="RefSeq" id="XP_014157730.1">
    <property type="nucleotide sequence ID" value="XM_014302255.1"/>
</dbReference>
<protein>
    <submittedName>
        <fullName evidence="2">Uncharacterized protein</fullName>
    </submittedName>
</protein>
<name>A0A0L0G6H0_9EUKA</name>
<keyword evidence="1" id="KW-0812">Transmembrane</keyword>
<keyword evidence="1" id="KW-1133">Transmembrane helix</keyword>
<dbReference type="Gene3D" id="1.10.167.10">
    <property type="entry name" value="Regulator of G-protein Signalling 4, domain 2"/>
    <property type="match status" value="1"/>
</dbReference>
<proteinExistence type="predicted"/>
<dbReference type="EMBL" id="KQ241807">
    <property type="protein sequence ID" value="KNC83828.1"/>
    <property type="molecule type" value="Genomic_DNA"/>
</dbReference>
<keyword evidence="1" id="KW-0472">Membrane</keyword>
<keyword evidence="3" id="KW-1185">Reference proteome</keyword>
<dbReference type="AlphaFoldDB" id="A0A0L0G6H0"/>